<evidence type="ECO:0000256" key="1">
    <source>
        <dbReference type="SAM" id="MobiDB-lite"/>
    </source>
</evidence>
<dbReference type="AlphaFoldDB" id="A0A3M0GIM0"/>
<feature type="transmembrane region" description="Helical" evidence="2">
    <location>
        <begin position="91"/>
        <end position="112"/>
    </location>
</feature>
<feature type="transmembrane region" description="Helical" evidence="2">
    <location>
        <begin position="149"/>
        <end position="171"/>
    </location>
</feature>
<feature type="compositionally biased region" description="Basic residues" evidence="1">
    <location>
        <begin position="1"/>
        <end position="10"/>
    </location>
</feature>
<feature type="transmembrane region" description="Helical" evidence="2">
    <location>
        <begin position="124"/>
        <end position="142"/>
    </location>
</feature>
<organism evidence="3 4">
    <name type="scientific">Tessaracoccus antarcticus</name>
    <dbReference type="NCBI Taxonomy" id="2479848"/>
    <lineage>
        <taxon>Bacteria</taxon>
        <taxon>Bacillati</taxon>
        <taxon>Actinomycetota</taxon>
        <taxon>Actinomycetes</taxon>
        <taxon>Propionibacteriales</taxon>
        <taxon>Propionibacteriaceae</taxon>
        <taxon>Tessaracoccus</taxon>
    </lineage>
</organism>
<keyword evidence="2" id="KW-0472">Membrane</keyword>
<feature type="region of interest" description="Disordered" evidence="1">
    <location>
        <begin position="1"/>
        <end position="22"/>
    </location>
</feature>
<feature type="transmembrane region" description="Helical" evidence="2">
    <location>
        <begin position="177"/>
        <end position="194"/>
    </location>
</feature>
<proteinExistence type="predicted"/>
<accession>A0A3M0GIM0</accession>
<evidence type="ECO:0000313" key="3">
    <source>
        <dbReference type="EMBL" id="RMB61463.1"/>
    </source>
</evidence>
<comment type="caution">
    <text evidence="3">The sequence shown here is derived from an EMBL/GenBank/DDBJ whole genome shotgun (WGS) entry which is preliminary data.</text>
</comment>
<gene>
    <name evidence="3" type="ORF">EAX62_02110</name>
</gene>
<protein>
    <submittedName>
        <fullName evidence="3">Uncharacterized protein</fullName>
    </submittedName>
</protein>
<sequence length="208" mass="21486">MHSMPRKQSNHRPSGGGFGPAVGEPPPWVDPRRWGSLIGLAGGMWFIAGYSPSLGPVVSVAALIAGLGLVGAALFFHYVRPVALGPLARPGLMALLTYGACVVGELVLISLGSQGLTATGHADLRPALIAAVVGLHFIPFAWAFGERMFYLLGSLVAALGTVGLLVGVMGVPRAADAMAVTAGLVMQVVILLYARGRFAPRPTLRPTA</sequence>
<feature type="transmembrane region" description="Helical" evidence="2">
    <location>
        <begin position="34"/>
        <end position="51"/>
    </location>
</feature>
<keyword evidence="4" id="KW-1185">Reference proteome</keyword>
<name>A0A3M0GIM0_9ACTN</name>
<evidence type="ECO:0000256" key="2">
    <source>
        <dbReference type="SAM" id="Phobius"/>
    </source>
</evidence>
<dbReference type="Proteomes" id="UP000275256">
    <property type="component" value="Unassembled WGS sequence"/>
</dbReference>
<keyword evidence="2" id="KW-0812">Transmembrane</keyword>
<dbReference type="EMBL" id="REFW01000001">
    <property type="protein sequence ID" value="RMB61463.1"/>
    <property type="molecule type" value="Genomic_DNA"/>
</dbReference>
<keyword evidence="2" id="KW-1133">Transmembrane helix</keyword>
<reference evidence="3 4" key="1">
    <citation type="submission" date="2018-10" db="EMBL/GenBank/DDBJ databases">
        <title>Tessaracoccus antarcticuss sp. nov., isolated from sediment.</title>
        <authorList>
            <person name="Zhou L.Y."/>
            <person name="Du Z.J."/>
        </authorList>
    </citation>
    <scope>NUCLEOTIDE SEQUENCE [LARGE SCALE GENOMIC DNA]</scope>
    <source>
        <strain evidence="3 4">JDX10</strain>
    </source>
</reference>
<feature type="transmembrane region" description="Helical" evidence="2">
    <location>
        <begin position="57"/>
        <end position="79"/>
    </location>
</feature>
<evidence type="ECO:0000313" key="4">
    <source>
        <dbReference type="Proteomes" id="UP000275256"/>
    </source>
</evidence>